<evidence type="ECO:0000313" key="2">
    <source>
        <dbReference type="EMBL" id="KAH7363604.1"/>
    </source>
</evidence>
<gene>
    <name evidence="2" type="ORF">B0T11DRAFT_318956</name>
</gene>
<dbReference type="EMBL" id="JAGPXD010000003">
    <property type="protein sequence ID" value="KAH7363604.1"/>
    <property type="molecule type" value="Genomic_DNA"/>
</dbReference>
<feature type="region of interest" description="Disordered" evidence="1">
    <location>
        <begin position="1"/>
        <end position="43"/>
    </location>
</feature>
<comment type="caution">
    <text evidence="2">The sequence shown here is derived from an EMBL/GenBank/DDBJ whole genome shotgun (WGS) entry which is preliminary data.</text>
</comment>
<dbReference type="AlphaFoldDB" id="A0A8K0TFK5"/>
<evidence type="ECO:0000313" key="3">
    <source>
        <dbReference type="Proteomes" id="UP000813385"/>
    </source>
</evidence>
<proteinExistence type="predicted"/>
<sequence length="320" mass="36303">MPLRDRVAQLEAQQQVRSDCQAPSPSKKRHRTTSASPSAKRRKDSIANISATRAFVQWDDMPERSVYTWKRGRGGYCWVGGVEGGIRANADWLPIEVRFNEEKQVFEGQASVGRYRLEVKDWVMIDMMCRGKVQHLCGGRHYMADDSYGVASRASDTSDRRLIQQGMQARPVQGLVDPESWPVFWWPETWPETWPSRLWPKPLRKTGWFTLSPGDISAARKFRKRSNMGRQVPSMRRVEVGLRARPVVKRSTFEARSARSLALAMFGLDEGHEQTVTNRKHKISCRRSNGNMQGSNGNALKTNGIVQIEPSAILPSCMAT</sequence>
<name>A0A8K0TFK5_9PEZI</name>
<organism evidence="2 3">
    <name type="scientific">Plectosphaerella cucumerina</name>
    <dbReference type="NCBI Taxonomy" id="40658"/>
    <lineage>
        <taxon>Eukaryota</taxon>
        <taxon>Fungi</taxon>
        <taxon>Dikarya</taxon>
        <taxon>Ascomycota</taxon>
        <taxon>Pezizomycotina</taxon>
        <taxon>Sordariomycetes</taxon>
        <taxon>Hypocreomycetidae</taxon>
        <taxon>Glomerellales</taxon>
        <taxon>Plectosphaerellaceae</taxon>
        <taxon>Plectosphaerella</taxon>
    </lineage>
</organism>
<accession>A0A8K0TFK5</accession>
<feature type="compositionally biased region" description="Polar residues" evidence="1">
    <location>
        <begin position="11"/>
        <end position="24"/>
    </location>
</feature>
<reference evidence="2" key="1">
    <citation type="journal article" date="2021" name="Nat. Commun.">
        <title>Genetic determinants of endophytism in the Arabidopsis root mycobiome.</title>
        <authorList>
            <person name="Mesny F."/>
            <person name="Miyauchi S."/>
            <person name="Thiergart T."/>
            <person name="Pickel B."/>
            <person name="Atanasova L."/>
            <person name="Karlsson M."/>
            <person name="Huettel B."/>
            <person name="Barry K.W."/>
            <person name="Haridas S."/>
            <person name="Chen C."/>
            <person name="Bauer D."/>
            <person name="Andreopoulos W."/>
            <person name="Pangilinan J."/>
            <person name="LaButti K."/>
            <person name="Riley R."/>
            <person name="Lipzen A."/>
            <person name="Clum A."/>
            <person name="Drula E."/>
            <person name="Henrissat B."/>
            <person name="Kohler A."/>
            <person name="Grigoriev I.V."/>
            <person name="Martin F.M."/>
            <person name="Hacquard S."/>
        </authorList>
    </citation>
    <scope>NUCLEOTIDE SEQUENCE</scope>
    <source>
        <strain evidence="2">MPI-CAGE-AT-0016</strain>
    </source>
</reference>
<dbReference type="Proteomes" id="UP000813385">
    <property type="component" value="Unassembled WGS sequence"/>
</dbReference>
<evidence type="ECO:0000256" key="1">
    <source>
        <dbReference type="SAM" id="MobiDB-lite"/>
    </source>
</evidence>
<protein>
    <submittedName>
        <fullName evidence="2">Uncharacterized protein</fullName>
    </submittedName>
</protein>
<dbReference type="OrthoDB" id="5245230at2759"/>
<keyword evidence="3" id="KW-1185">Reference proteome</keyword>